<dbReference type="GO" id="GO:0030313">
    <property type="term" value="C:cell envelope"/>
    <property type="evidence" value="ECO:0007669"/>
    <property type="project" value="UniProtKB-SubCell"/>
</dbReference>
<accession>A0A939MJW5</accession>
<feature type="signal peptide" evidence="4">
    <location>
        <begin position="1"/>
        <end position="32"/>
    </location>
</feature>
<dbReference type="InterPro" id="IPR028082">
    <property type="entry name" value="Peripla_BP_I"/>
</dbReference>
<dbReference type="PROSITE" id="PS51257">
    <property type="entry name" value="PROKAR_LIPOPROTEIN"/>
    <property type="match status" value="1"/>
</dbReference>
<feature type="chain" id="PRO_5039043184" evidence="4">
    <location>
        <begin position="33"/>
        <end position="376"/>
    </location>
</feature>
<sequence length="376" mass="39717">MSYVRGRASRVLTTFGILAGAAILATTGCASGDSGAPADDAGDSEVKSVKIALSNNFNGNIWRKQMEASFETTAAENPDYFSDPKIVVSDGSAPQQAQQIQSLVLEGYEAIIIEPGSPTGLNGAIEEACAAGVTVVVFDGATTAECAYQVAFDYVEYGRIQAEFAAEQLGGEGNILMVRGLPGNTIDEDIYAGVTEVLAEHPDMELVGEVYGEWTESVAQQEVAKIIPSLPEIDGVLTNGNDGGGTLDAFRQAGTDPLPLIIQGNSGQGLQGWTEVVDENPDYLSMSISSQPSISSTAAWLATLLINDLDDAREIPDMTIFSPLLIIPEENRVAWTEALEYTEIAENPTTLEATREIIAAAIAGDPIKVDTPLPPQ</sequence>
<dbReference type="InterPro" id="IPR025997">
    <property type="entry name" value="SBP_2_dom"/>
</dbReference>
<dbReference type="Gene3D" id="3.40.50.2300">
    <property type="match status" value="2"/>
</dbReference>
<evidence type="ECO:0000313" key="7">
    <source>
        <dbReference type="Proteomes" id="UP000664382"/>
    </source>
</evidence>
<dbReference type="SUPFAM" id="SSF53822">
    <property type="entry name" value="Periplasmic binding protein-like I"/>
    <property type="match status" value="1"/>
</dbReference>
<proteinExistence type="inferred from homology"/>
<keyword evidence="3 4" id="KW-0732">Signal</keyword>
<organism evidence="6 7">
    <name type="scientific">Leucobacter weissii</name>
    <dbReference type="NCBI Taxonomy" id="1983706"/>
    <lineage>
        <taxon>Bacteria</taxon>
        <taxon>Bacillati</taxon>
        <taxon>Actinomycetota</taxon>
        <taxon>Actinomycetes</taxon>
        <taxon>Micrococcales</taxon>
        <taxon>Microbacteriaceae</taxon>
        <taxon>Leucobacter</taxon>
    </lineage>
</organism>
<evidence type="ECO:0000256" key="4">
    <source>
        <dbReference type="SAM" id="SignalP"/>
    </source>
</evidence>
<dbReference type="Proteomes" id="UP000664382">
    <property type="component" value="Unassembled WGS sequence"/>
</dbReference>
<comment type="caution">
    <text evidence="6">The sequence shown here is derived from an EMBL/GenBank/DDBJ whole genome shotgun (WGS) entry which is preliminary data.</text>
</comment>
<evidence type="ECO:0000256" key="1">
    <source>
        <dbReference type="ARBA" id="ARBA00004196"/>
    </source>
</evidence>
<evidence type="ECO:0000256" key="2">
    <source>
        <dbReference type="ARBA" id="ARBA00007639"/>
    </source>
</evidence>
<dbReference type="AlphaFoldDB" id="A0A939MJW5"/>
<evidence type="ECO:0000256" key="3">
    <source>
        <dbReference type="ARBA" id="ARBA00022729"/>
    </source>
</evidence>
<evidence type="ECO:0000259" key="5">
    <source>
        <dbReference type="Pfam" id="PF13407"/>
    </source>
</evidence>
<dbReference type="Pfam" id="PF13407">
    <property type="entry name" value="Peripla_BP_4"/>
    <property type="match status" value="1"/>
</dbReference>
<reference evidence="6" key="1">
    <citation type="submission" date="2021-03" db="EMBL/GenBank/DDBJ databases">
        <title>Leucobacter chromiisoli sp. nov., isolated from chromium-containing soil of chemical plant.</title>
        <authorList>
            <person name="Xu Z."/>
        </authorList>
    </citation>
    <scope>NUCLEOTIDE SEQUENCE</scope>
    <source>
        <strain evidence="6">S27</strain>
    </source>
</reference>
<dbReference type="GO" id="GO:0030246">
    <property type="term" value="F:carbohydrate binding"/>
    <property type="evidence" value="ECO:0007669"/>
    <property type="project" value="UniProtKB-ARBA"/>
</dbReference>
<dbReference type="PANTHER" id="PTHR46847:SF1">
    <property type="entry name" value="D-ALLOSE-BINDING PERIPLASMIC PROTEIN-RELATED"/>
    <property type="match status" value="1"/>
</dbReference>
<dbReference type="RefSeq" id="WP_208098094.1">
    <property type="nucleotide sequence ID" value="NZ_JAGDYM010000011.1"/>
</dbReference>
<name>A0A939MJW5_9MICO</name>
<keyword evidence="7" id="KW-1185">Reference proteome</keyword>
<evidence type="ECO:0000313" key="6">
    <source>
        <dbReference type="EMBL" id="MBO1902328.1"/>
    </source>
</evidence>
<dbReference type="PANTHER" id="PTHR46847">
    <property type="entry name" value="D-ALLOSE-BINDING PERIPLASMIC PROTEIN-RELATED"/>
    <property type="match status" value="1"/>
</dbReference>
<gene>
    <name evidence="6" type="ORF">J4H92_10260</name>
</gene>
<comment type="similarity">
    <text evidence="2">Belongs to the bacterial solute-binding protein 2 family.</text>
</comment>
<feature type="domain" description="Periplasmic binding protein" evidence="5">
    <location>
        <begin position="51"/>
        <end position="306"/>
    </location>
</feature>
<dbReference type="EMBL" id="JAGDYM010000011">
    <property type="protein sequence ID" value="MBO1902328.1"/>
    <property type="molecule type" value="Genomic_DNA"/>
</dbReference>
<comment type="subcellular location">
    <subcellularLocation>
        <location evidence="1">Cell envelope</location>
    </subcellularLocation>
</comment>
<protein>
    <submittedName>
        <fullName evidence="6">Substrate-binding domain-containing protein</fullName>
    </submittedName>
</protein>